<feature type="compositionally biased region" description="Low complexity" evidence="2">
    <location>
        <begin position="314"/>
        <end position="336"/>
    </location>
</feature>
<reference evidence="5" key="2">
    <citation type="submission" date="2023-02" db="EMBL/GenBank/DDBJ databases">
        <authorList>
            <consortium name="DOE Joint Genome Institute"/>
            <person name="Mondo S.J."/>
            <person name="Chang Y."/>
            <person name="Wang Y."/>
            <person name="Ahrendt S."/>
            <person name="Andreopoulos W."/>
            <person name="Barry K."/>
            <person name="Beard J."/>
            <person name="Benny G.L."/>
            <person name="Blankenship S."/>
            <person name="Bonito G."/>
            <person name="Cuomo C."/>
            <person name="Desiro A."/>
            <person name="Gervers K.A."/>
            <person name="Hundley H."/>
            <person name="Kuo A."/>
            <person name="LaButti K."/>
            <person name="Lang B.F."/>
            <person name="Lipzen A."/>
            <person name="O'Donnell K."/>
            <person name="Pangilinan J."/>
            <person name="Reynolds N."/>
            <person name="Sandor L."/>
            <person name="Smith M.W."/>
            <person name="Tsang A."/>
            <person name="Grigoriev I.V."/>
            <person name="Stajich J.E."/>
            <person name="Spatafora J.W."/>
        </authorList>
    </citation>
    <scope>NUCLEOTIDE SEQUENCE</scope>
    <source>
        <strain evidence="5">RSA 2281</strain>
    </source>
</reference>
<feature type="compositionally biased region" description="Polar residues" evidence="2">
    <location>
        <begin position="296"/>
        <end position="309"/>
    </location>
</feature>
<feature type="region of interest" description="Disordered" evidence="2">
    <location>
        <begin position="365"/>
        <end position="417"/>
    </location>
</feature>
<evidence type="ECO:0000313" key="6">
    <source>
        <dbReference type="Proteomes" id="UP001209540"/>
    </source>
</evidence>
<dbReference type="CDD" id="cd14399">
    <property type="entry name" value="UBA_PLICs"/>
    <property type="match status" value="1"/>
</dbReference>
<gene>
    <name evidence="5" type="ORF">BDA99DRAFT_555078</name>
</gene>
<feature type="domain" description="UBA" evidence="3">
    <location>
        <begin position="494"/>
        <end position="539"/>
    </location>
</feature>
<comment type="caution">
    <text evidence="5">The sequence shown here is derived from an EMBL/GenBank/DDBJ whole genome shotgun (WGS) entry which is preliminary data.</text>
</comment>
<reference evidence="5" key="1">
    <citation type="journal article" date="2022" name="IScience">
        <title>Evolution of zygomycete secretomes and the origins of terrestrial fungal ecologies.</title>
        <authorList>
            <person name="Chang Y."/>
            <person name="Wang Y."/>
            <person name="Mondo S."/>
            <person name="Ahrendt S."/>
            <person name="Andreopoulos W."/>
            <person name="Barry K."/>
            <person name="Beard J."/>
            <person name="Benny G.L."/>
            <person name="Blankenship S."/>
            <person name="Bonito G."/>
            <person name="Cuomo C."/>
            <person name="Desiro A."/>
            <person name="Gervers K.A."/>
            <person name="Hundley H."/>
            <person name="Kuo A."/>
            <person name="LaButti K."/>
            <person name="Lang B.F."/>
            <person name="Lipzen A."/>
            <person name="O'Donnell K."/>
            <person name="Pangilinan J."/>
            <person name="Reynolds N."/>
            <person name="Sandor L."/>
            <person name="Smith M.E."/>
            <person name="Tsang A."/>
            <person name="Grigoriev I.V."/>
            <person name="Stajich J.E."/>
            <person name="Spatafora J.W."/>
        </authorList>
    </citation>
    <scope>NUCLEOTIDE SEQUENCE</scope>
    <source>
        <strain evidence="5">RSA 2281</strain>
    </source>
</reference>
<dbReference type="PANTHER" id="PTHR10677">
    <property type="entry name" value="UBIQUILIN"/>
    <property type="match status" value="1"/>
</dbReference>
<dbReference type="PANTHER" id="PTHR10677:SF3">
    <property type="entry name" value="FI07626P-RELATED"/>
    <property type="match status" value="1"/>
</dbReference>
<proteinExistence type="predicted"/>
<dbReference type="EMBL" id="JAIXMP010000002">
    <property type="protein sequence ID" value="KAI9277163.1"/>
    <property type="molecule type" value="Genomic_DNA"/>
</dbReference>
<dbReference type="Gene3D" id="1.10.260.100">
    <property type="match status" value="1"/>
</dbReference>
<dbReference type="FunFam" id="1.10.260.100:FF:000001">
    <property type="entry name" value="Ubiquilin 1"/>
    <property type="match status" value="1"/>
</dbReference>
<dbReference type="SUPFAM" id="SSF46934">
    <property type="entry name" value="UBA-like"/>
    <property type="match status" value="1"/>
</dbReference>
<feature type="compositionally biased region" description="Polar residues" evidence="2">
    <location>
        <begin position="406"/>
        <end position="417"/>
    </location>
</feature>
<feature type="compositionally biased region" description="Low complexity" evidence="2">
    <location>
        <begin position="92"/>
        <end position="134"/>
    </location>
</feature>
<dbReference type="SUPFAM" id="SSF54236">
    <property type="entry name" value="Ubiquitin-like"/>
    <property type="match status" value="1"/>
</dbReference>
<dbReference type="PROSITE" id="PS50053">
    <property type="entry name" value="UBIQUITIN_2"/>
    <property type="match status" value="1"/>
</dbReference>
<keyword evidence="6" id="KW-1185">Reference proteome</keyword>
<dbReference type="SMART" id="SM00727">
    <property type="entry name" value="STI1"/>
    <property type="match status" value="1"/>
</dbReference>
<dbReference type="InterPro" id="IPR015940">
    <property type="entry name" value="UBA"/>
</dbReference>
<dbReference type="Pfam" id="PF00627">
    <property type="entry name" value="UBA"/>
    <property type="match status" value="1"/>
</dbReference>
<feature type="region of interest" description="Disordered" evidence="2">
    <location>
        <begin position="81"/>
        <end position="159"/>
    </location>
</feature>
<dbReference type="PROSITE" id="PS50030">
    <property type="entry name" value="UBA"/>
    <property type="match status" value="1"/>
</dbReference>
<feature type="compositionally biased region" description="Polar residues" evidence="2">
    <location>
        <begin position="81"/>
        <end position="91"/>
    </location>
</feature>
<dbReference type="FunFam" id="1.10.8.10:FF:000079">
    <property type="entry name" value="Ubiquitin family protein"/>
    <property type="match status" value="1"/>
</dbReference>
<sequence>MGSSINVKIRPSNGNLFEVEFDPESTTILDLKQLIADKMDNAEPSELRLVYSGRILKDDDACHDYKINQGHTIHVVRSAFKKQQSPSSVQDSNASPSTSSTTTTTTTATETPATTTTNTTNTNEPTSASDNGMPRLGGGFPGLGGFGQQQQNQQDPMDLFGGGNMRGPMMEPETMRRLMDSPMMQNLLSNTDLVRSIIMSNPQMRTLVEQNPEIGHVINDPAFLRQSIEMMRNPEMMRQMQRSNDRALSNIEALPGGFNHLRRMYNAFQDPLESAARPDDRSTEEANARLARELNVTSIPENQLNTQALPNPWAAPSRSQQPNSPSSPAGAGAFDPSSLGGLSGLGGLGALSGLGGLGGMGGNNGGNGNNGSGNPFAGLSMFPFMNPQQQQNQPNTSASTPPASTDSNNGSNNTQQQLPFWADPSFIQASMRLQQAMMESQRQNPQQDGNQQQQQPQMPMFPFSQGLWNLGNPNSGNNTSSTTSVPNTTATPTEPPETRFRSQLEQLEEMGFSERQANVRALLATGGDVQAAIEYLLSN</sequence>
<evidence type="ECO:0000313" key="5">
    <source>
        <dbReference type="EMBL" id="KAI9277163.1"/>
    </source>
</evidence>
<dbReference type="GO" id="GO:0006511">
    <property type="term" value="P:ubiquitin-dependent protein catabolic process"/>
    <property type="evidence" value="ECO:0007669"/>
    <property type="project" value="TreeGrafter"/>
</dbReference>
<dbReference type="InterPro" id="IPR009060">
    <property type="entry name" value="UBA-like_sf"/>
</dbReference>
<dbReference type="InterPro" id="IPR006636">
    <property type="entry name" value="STI1_HS-bd"/>
</dbReference>
<feature type="compositionally biased region" description="Gly residues" evidence="2">
    <location>
        <begin position="135"/>
        <end position="147"/>
    </location>
</feature>
<dbReference type="InterPro" id="IPR029071">
    <property type="entry name" value="Ubiquitin-like_domsf"/>
</dbReference>
<evidence type="ECO:0000259" key="4">
    <source>
        <dbReference type="PROSITE" id="PS50053"/>
    </source>
</evidence>
<protein>
    <recommendedName>
        <fullName evidence="1">Ubiquilin</fullName>
    </recommendedName>
</protein>
<feature type="region of interest" description="Disordered" evidence="2">
    <location>
        <begin position="436"/>
        <end position="498"/>
    </location>
</feature>
<feature type="compositionally biased region" description="Low complexity" evidence="2">
    <location>
        <begin position="440"/>
        <end position="492"/>
    </location>
</feature>
<feature type="region of interest" description="Disordered" evidence="2">
    <location>
        <begin position="296"/>
        <end position="336"/>
    </location>
</feature>
<name>A0AAD5KB37_9FUNG</name>
<dbReference type="InterPro" id="IPR000626">
    <property type="entry name" value="Ubiquitin-like_dom"/>
</dbReference>
<dbReference type="Pfam" id="PF00240">
    <property type="entry name" value="ubiquitin"/>
    <property type="match status" value="1"/>
</dbReference>
<accession>A0AAD5KB37</accession>
<organism evidence="5 6">
    <name type="scientific">Phascolomyces articulosus</name>
    <dbReference type="NCBI Taxonomy" id="60185"/>
    <lineage>
        <taxon>Eukaryota</taxon>
        <taxon>Fungi</taxon>
        <taxon>Fungi incertae sedis</taxon>
        <taxon>Mucoromycota</taxon>
        <taxon>Mucoromycotina</taxon>
        <taxon>Mucoromycetes</taxon>
        <taxon>Mucorales</taxon>
        <taxon>Lichtheimiaceae</taxon>
        <taxon>Phascolomyces</taxon>
    </lineage>
</organism>
<dbReference type="SMART" id="SM00213">
    <property type="entry name" value="UBQ"/>
    <property type="match status" value="1"/>
</dbReference>
<dbReference type="Gene3D" id="1.10.8.10">
    <property type="entry name" value="DNA helicase RuvA subunit, C-terminal domain"/>
    <property type="match status" value="1"/>
</dbReference>
<evidence type="ECO:0000256" key="1">
    <source>
        <dbReference type="ARBA" id="ARBA00071717"/>
    </source>
</evidence>
<dbReference type="GO" id="GO:0031593">
    <property type="term" value="F:polyubiquitin modification-dependent protein binding"/>
    <property type="evidence" value="ECO:0007669"/>
    <property type="project" value="TreeGrafter"/>
</dbReference>
<evidence type="ECO:0000256" key="2">
    <source>
        <dbReference type="SAM" id="MobiDB-lite"/>
    </source>
</evidence>
<evidence type="ECO:0000259" key="3">
    <source>
        <dbReference type="PROSITE" id="PS50030"/>
    </source>
</evidence>
<dbReference type="Pfam" id="PF23195">
    <property type="entry name" value="UBQLN1"/>
    <property type="match status" value="1"/>
</dbReference>
<dbReference type="GO" id="GO:0005829">
    <property type="term" value="C:cytosol"/>
    <property type="evidence" value="ECO:0007669"/>
    <property type="project" value="TreeGrafter"/>
</dbReference>
<dbReference type="SMART" id="SM00165">
    <property type="entry name" value="UBA"/>
    <property type="match status" value="1"/>
</dbReference>
<dbReference type="Proteomes" id="UP001209540">
    <property type="component" value="Unassembled WGS sequence"/>
</dbReference>
<feature type="compositionally biased region" description="Low complexity" evidence="2">
    <location>
        <begin position="148"/>
        <end position="159"/>
    </location>
</feature>
<dbReference type="Gene3D" id="3.10.20.90">
    <property type="entry name" value="Phosphatidylinositol 3-kinase Catalytic Subunit, Chain A, domain 1"/>
    <property type="match status" value="1"/>
</dbReference>
<dbReference type="InterPro" id="IPR015496">
    <property type="entry name" value="Ubiquilin"/>
</dbReference>
<feature type="domain" description="Ubiquitin-like" evidence="4">
    <location>
        <begin position="5"/>
        <end position="76"/>
    </location>
</feature>
<dbReference type="AlphaFoldDB" id="A0AAD5KB37"/>
<feature type="compositionally biased region" description="Low complexity" evidence="2">
    <location>
        <begin position="381"/>
        <end position="405"/>
    </location>
</feature>